<keyword evidence="4" id="KW-1133">Transmembrane helix</keyword>
<protein>
    <submittedName>
        <fullName evidence="6">Alpha/Beta hydrolase protein</fullName>
    </submittedName>
</protein>
<evidence type="ECO:0000313" key="6">
    <source>
        <dbReference type="EMBL" id="KAF2481626.1"/>
    </source>
</evidence>
<evidence type="ECO:0000313" key="7">
    <source>
        <dbReference type="Proteomes" id="UP000799767"/>
    </source>
</evidence>
<proteinExistence type="inferred from homology"/>
<gene>
    <name evidence="6" type="ORF">BDY17DRAFT_252657</name>
</gene>
<dbReference type="GO" id="GO:0016787">
    <property type="term" value="F:hydrolase activity"/>
    <property type="evidence" value="ECO:0007669"/>
    <property type="project" value="UniProtKB-KW"/>
</dbReference>
<feature type="active site" evidence="3">
    <location>
        <position position="226"/>
    </location>
</feature>
<dbReference type="AlphaFoldDB" id="A0A6A6PP94"/>
<dbReference type="RefSeq" id="XP_033588196.1">
    <property type="nucleotide sequence ID" value="XM_033731276.1"/>
</dbReference>
<name>A0A6A6PP94_9PEZI</name>
<reference evidence="6" key="1">
    <citation type="journal article" date="2020" name="Stud. Mycol.">
        <title>101 Dothideomycetes genomes: a test case for predicting lifestyles and emergence of pathogens.</title>
        <authorList>
            <person name="Haridas S."/>
            <person name="Albert R."/>
            <person name="Binder M."/>
            <person name="Bloem J."/>
            <person name="Labutti K."/>
            <person name="Salamov A."/>
            <person name="Andreopoulos B."/>
            <person name="Baker S."/>
            <person name="Barry K."/>
            <person name="Bills G."/>
            <person name="Bluhm B."/>
            <person name="Cannon C."/>
            <person name="Castanera R."/>
            <person name="Culley D."/>
            <person name="Daum C."/>
            <person name="Ezra D."/>
            <person name="Gonzalez J."/>
            <person name="Henrissat B."/>
            <person name="Kuo A."/>
            <person name="Liang C."/>
            <person name="Lipzen A."/>
            <person name="Lutzoni F."/>
            <person name="Magnuson J."/>
            <person name="Mondo S."/>
            <person name="Nolan M."/>
            <person name="Ohm R."/>
            <person name="Pangilinan J."/>
            <person name="Park H.-J."/>
            <person name="Ramirez L."/>
            <person name="Alfaro M."/>
            <person name="Sun H."/>
            <person name="Tritt A."/>
            <person name="Yoshinaga Y."/>
            <person name="Zwiers L.-H."/>
            <person name="Turgeon B."/>
            <person name="Goodwin S."/>
            <person name="Spatafora J."/>
            <person name="Crous P."/>
            <person name="Grigoriev I."/>
        </authorList>
    </citation>
    <scope>NUCLEOTIDE SEQUENCE</scope>
    <source>
        <strain evidence="6">CBS 113389</strain>
    </source>
</reference>
<sequence length="393" mass="44181">MILSQIAWSDCFVFLFFLAPQLLIHVGFFETLLVGIEALPFLLFKLPYQLIRERYFISNAQKSPFARQATLFQDLVIRCVRYAFAKIPAAVGKIFFSKGVALPFIRFRMLRHGLFRSPVFWKEVNRDKLKGIYIIPDATRRPDIVVYYCHGGGFSMGSAYFYLEFLIVWIHLLQEAGYENPAVFALDYTLVPQATYPTQVQETLAGYKYALSVAPDPSKIIVSGDSAGATLVLSLLLCLSDYSSLKKSLPGLAVIISPWAAIVSQKNQNTPSDYLNADSLMLYGRQYVGTRASSDDSLVSPGRCKDLNWWKRASPTSGWFFIYGAEEVFAPETKDLIAVLGKAGVKVTQHEEKDWIHAWPVVKLFLCNSRAERVSGLKVMVEAIVERIGVPGR</sequence>
<keyword evidence="4" id="KW-0812">Transmembrane</keyword>
<evidence type="ECO:0000256" key="1">
    <source>
        <dbReference type="ARBA" id="ARBA00010515"/>
    </source>
</evidence>
<dbReference type="InterPro" id="IPR029058">
    <property type="entry name" value="AB_hydrolase_fold"/>
</dbReference>
<dbReference type="PANTHER" id="PTHR48081:SF2">
    <property type="entry name" value="ALPHA_BETA-HYDROLASE"/>
    <property type="match status" value="1"/>
</dbReference>
<dbReference type="Pfam" id="PF07859">
    <property type="entry name" value="Abhydrolase_3"/>
    <property type="match status" value="1"/>
</dbReference>
<feature type="transmembrane region" description="Helical" evidence="4">
    <location>
        <begin position="22"/>
        <end position="44"/>
    </location>
</feature>
<evidence type="ECO:0000259" key="5">
    <source>
        <dbReference type="Pfam" id="PF07859"/>
    </source>
</evidence>
<evidence type="ECO:0000256" key="4">
    <source>
        <dbReference type="SAM" id="Phobius"/>
    </source>
</evidence>
<dbReference type="GeneID" id="54472278"/>
<evidence type="ECO:0000256" key="3">
    <source>
        <dbReference type="PROSITE-ProRule" id="PRU10038"/>
    </source>
</evidence>
<evidence type="ECO:0000256" key="2">
    <source>
        <dbReference type="ARBA" id="ARBA00022801"/>
    </source>
</evidence>
<keyword evidence="2 6" id="KW-0378">Hydrolase</keyword>
<feature type="domain" description="Alpha/beta hydrolase fold-3" evidence="5">
    <location>
        <begin position="146"/>
        <end position="359"/>
    </location>
</feature>
<dbReference type="EMBL" id="MU001637">
    <property type="protein sequence ID" value="KAF2481626.1"/>
    <property type="molecule type" value="Genomic_DNA"/>
</dbReference>
<dbReference type="InterPro" id="IPR013094">
    <property type="entry name" value="AB_hydrolase_3"/>
</dbReference>
<comment type="similarity">
    <text evidence="1">Belongs to the 'GDXG' lipolytic enzyme family.</text>
</comment>
<dbReference type="InterPro" id="IPR050300">
    <property type="entry name" value="GDXG_lipolytic_enzyme"/>
</dbReference>
<dbReference type="Gene3D" id="3.40.50.1820">
    <property type="entry name" value="alpha/beta hydrolase"/>
    <property type="match status" value="1"/>
</dbReference>
<dbReference type="InterPro" id="IPR033140">
    <property type="entry name" value="Lipase_GDXG_put_SER_AS"/>
</dbReference>
<keyword evidence="7" id="KW-1185">Reference proteome</keyword>
<organism evidence="6 7">
    <name type="scientific">Neohortaea acidophila</name>
    <dbReference type="NCBI Taxonomy" id="245834"/>
    <lineage>
        <taxon>Eukaryota</taxon>
        <taxon>Fungi</taxon>
        <taxon>Dikarya</taxon>
        <taxon>Ascomycota</taxon>
        <taxon>Pezizomycotina</taxon>
        <taxon>Dothideomycetes</taxon>
        <taxon>Dothideomycetidae</taxon>
        <taxon>Mycosphaerellales</taxon>
        <taxon>Teratosphaeriaceae</taxon>
        <taxon>Neohortaea</taxon>
    </lineage>
</organism>
<keyword evidence="4" id="KW-0472">Membrane</keyword>
<accession>A0A6A6PP94</accession>
<dbReference type="PROSITE" id="PS01174">
    <property type="entry name" value="LIPASE_GDXG_SER"/>
    <property type="match status" value="1"/>
</dbReference>
<dbReference type="PANTHER" id="PTHR48081">
    <property type="entry name" value="AB HYDROLASE SUPERFAMILY PROTEIN C4A8.06C"/>
    <property type="match status" value="1"/>
</dbReference>
<dbReference type="OrthoDB" id="408631at2759"/>
<dbReference type="Proteomes" id="UP000799767">
    <property type="component" value="Unassembled WGS sequence"/>
</dbReference>
<dbReference type="SUPFAM" id="SSF53474">
    <property type="entry name" value="alpha/beta-Hydrolases"/>
    <property type="match status" value="1"/>
</dbReference>